<protein>
    <recommendedName>
        <fullName evidence="9">Methylenetetrahydrofolate reductase</fullName>
    </recommendedName>
</protein>
<dbReference type="PANTHER" id="PTHR45754:SF3">
    <property type="entry name" value="METHYLENETETRAHYDROFOLATE REDUCTASE (NADPH)"/>
    <property type="match status" value="1"/>
</dbReference>
<evidence type="ECO:0000256" key="2">
    <source>
        <dbReference type="ARBA" id="ARBA00004777"/>
    </source>
</evidence>
<evidence type="ECO:0000313" key="10">
    <source>
        <dbReference type="EMBL" id="ASJ74630.1"/>
    </source>
</evidence>
<dbReference type="GO" id="GO:0005829">
    <property type="term" value="C:cytosol"/>
    <property type="evidence" value="ECO:0007669"/>
    <property type="project" value="TreeGrafter"/>
</dbReference>
<comment type="catalytic activity">
    <reaction evidence="8">
        <text>(6S)-5-methyl-5,6,7,8-tetrahydrofolate + NAD(+) = (6R)-5,10-methylene-5,6,7,8-tetrahydrofolate + NADH + H(+)</text>
        <dbReference type="Rhea" id="RHEA:19821"/>
        <dbReference type="ChEBI" id="CHEBI:15378"/>
        <dbReference type="ChEBI" id="CHEBI:15636"/>
        <dbReference type="ChEBI" id="CHEBI:18608"/>
        <dbReference type="ChEBI" id="CHEBI:57540"/>
        <dbReference type="ChEBI" id="CHEBI:57945"/>
        <dbReference type="EC" id="1.5.1.54"/>
    </reaction>
    <physiologicalReaction direction="right-to-left" evidence="8">
        <dbReference type="Rhea" id="RHEA:19823"/>
    </physiologicalReaction>
</comment>
<evidence type="ECO:0000256" key="4">
    <source>
        <dbReference type="ARBA" id="ARBA00022630"/>
    </source>
</evidence>
<dbReference type="Gene3D" id="3.20.20.220">
    <property type="match status" value="1"/>
</dbReference>
<dbReference type="GO" id="GO:0009086">
    <property type="term" value="P:methionine biosynthetic process"/>
    <property type="evidence" value="ECO:0007669"/>
    <property type="project" value="TreeGrafter"/>
</dbReference>
<dbReference type="OrthoDB" id="9812555at2"/>
<organism evidence="10 11">
    <name type="scientific">Granulosicoccus antarcticus IMCC3135</name>
    <dbReference type="NCBI Taxonomy" id="1192854"/>
    <lineage>
        <taxon>Bacteria</taxon>
        <taxon>Pseudomonadati</taxon>
        <taxon>Pseudomonadota</taxon>
        <taxon>Gammaproteobacteria</taxon>
        <taxon>Chromatiales</taxon>
        <taxon>Granulosicoccaceae</taxon>
        <taxon>Granulosicoccus</taxon>
    </lineage>
</organism>
<keyword evidence="4 9" id="KW-0285">Flavoprotein</keyword>
<dbReference type="Proteomes" id="UP000250079">
    <property type="component" value="Chromosome"/>
</dbReference>
<dbReference type="GO" id="GO:0035999">
    <property type="term" value="P:tetrahydrofolate interconversion"/>
    <property type="evidence" value="ECO:0007669"/>
    <property type="project" value="UniProtKB-UniPathway"/>
</dbReference>
<evidence type="ECO:0000256" key="6">
    <source>
        <dbReference type="ARBA" id="ARBA00023002"/>
    </source>
</evidence>
<keyword evidence="11" id="KW-1185">Reference proteome</keyword>
<dbReference type="GO" id="GO:0071949">
    <property type="term" value="F:FAD binding"/>
    <property type="evidence" value="ECO:0007669"/>
    <property type="project" value="TreeGrafter"/>
</dbReference>
<evidence type="ECO:0000256" key="3">
    <source>
        <dbReference type="ARBA" id="ARBA00006743"/>
    </source>
</evidence>
<reference evidence="10 11" key="1">
    <citation type="submission" date="2016-12" db="EMBL/GenBank/DDBJ databases">
        <authorList>
            <person name="Song W.-J."/>
            <person name="Kurnit D.M."/>
        </authorList>
    </citation>
    <scope>NUCLEOTIDE SEQUENCE [LARGE SCALE GENOMIC DNA]</scope>
    <source>
        <strain evidence="10 11">IMCC3135</strain>
    </source>
</reference>
<dbReference type="GO" id="GO:0106312">
    <property type="term" value="F:methylenetetrahydrofolate reductase (NADH) activity"/>
    <property type="evidence" value="ECO:0007669"/>
    <property type="project" value="UniProtKB-EC"/>
</dbReference>
<dbReference type="CDD" id="cd00537">
    <property type="entry name" value="MTHFR"/>
    <property type="match status" value="1"/>
</dbReference>
<keyword evidence="5 9" id="KW-0274">FAD</keyword>
<dbReference type="RefSeq" id="WP_157736202.1">
    <property type="nucleotide sequence ID" value="NZ_CP018632.1"/>
</dbReference>
<sequence>MSQLSLSYEFFPPRSEAQQRRFWCTLGCLQTLNPAYISMTWGALGSTSAASLEILEHLVKDATVPVTAHLSCSGQTEAQMKPMIEKLEALGITRFLALRGDVPAEASGHDATLSHASHLVSLLAQDPRRDISVAAYPEVHPESASAESDMKWLKHKLDAGAKRAITQFFFEADTFLRFRDKAVATGITQTLVPGILPIHDIQKVADFSSRCGATVPDHLIERFGRATTEESRYSAAVEQCVNLCQRLRQEGVNEFHLYTLNQSTLSSAVSTELMGKSVESIVAA</sequence>
<dbReference type="Pfam" id="PF02219">
    <property type="entry name" value="MTHFR"/>
    <property type="match status" value="1"/>
</dbReference>
<evidence type="ECO:0000256" key="5">
    <source>
        <dbReference type="ARBA" id="ARBA00022827"/>
    </source>
</evidence>
<keyword evidence="6 9" id="KW-0560">Oxidoreductase</keyword>
<dbReference type="SUPFAM" id="SSF51730">
    <property type="entry name" value="FAD-linked oxidoreductase"/>
    <property type="match status" value="1"/>
</dbReference>
<dbReference type="KEGG" id="gai:IMCC3135_22800"/>
<dbReference type="PANTHER" id="PTHR45754">
    <property type="entry name" value="METHYLENETETRAHYDROFOLATE REDUCTASE"/>
    <property type="match status" value="1"/>
</dbReference>
<comment type="pathway">
    <text evidence="2 9">One-carbon metabolism; tetrahydrofolate interconversion.</text>
</comment>
<proteinExistence type="inferred from homology"/>
<dbReference type="UniPathway" id="UPA00193"/>
<comment type="similarity">
    <text evidence="3 9">Belongs to the methylenetetrahydrofolate reductase family.</text>
</comment>
<dbReference type="InterPro" id="IPR003171">
    <property type="entry name" value="Mehydrof_redctse-like"/>
</dbReference>
<evidence type="ECO:0000256" key="1">
    <source>
        <dbReference type="ARBA" id="ARBA00001974"/>
    </source>
</evidence>
<dbReference type="InterPro" id="IPR029041">
    <property type="entry name" value="FAD-linked_oxidoreductase-like"/>
</dbReference>
<evidence type="ECO:0000256" key="7">
    <source>
        <dbReference type="ARBA" id="ARBA00034478"/>
    </source>
</evidence>
<accession>A0A2Z2P0G2</accession>
<comment type="pathway">
    <text evidence="7">Amino-acid biosynthesis; L-methionine biosynthesis via de novo pathway.</text>
</comment>
<dbReference type="EMBL" id="CP018632">
    <property type="protein sequence ID" value="ASJ74630.1"/>
    <property type="molecule type" value="Genomic_DNA"/>
</dbReference>
<evidence type="ECO:0000313" key="11">
    <source>
        <dbReference type="Proteomes" id="UP000250079"/>
    </source>
</evidence>
<name>A0A2Z2P0G2_9GAMM</name>
<evidence type="ECO:0000256" key="8">
    <source>
        <dbReference type="ARBA" id="ARBA00048628"/>
    </source>
</evidence>
<gene>
    <name evidence="10" type="primary">metF</name>
    <name evidence="10" type="ORF">IMCC3135_22800</name>
</gene>
<dbReference type="AlphaFoldDB" id="A0A2Z2P0G2"/>
<comment type="cofactor">
    <cofactor evidence="1 9">
        <name>FAD</name>
        <dbReference type="ChEBI" id="CHEBI:57692"/>
    </cofactor>
</comment>
<evidence type="ECO:0000256" key="9">
    <source>
        <dbReference type="RuleBase" id="RU003862"/>
    </source>
</evidence>